<dbReference type="SUPFAM" id="SSF52540">
    <property type="entry name" value="P-loop containing nucleoside triphosphate hydrolases"/>
    <property type="match status" value="1"/>
</dbReference>
<dbReference type="GO" id="GO:0006302">
    <property type="term" value="P:double-strand break repair"/>
    <property type="evidence" value="ECO:0007669"/>
    <property type="project" value="TreeGrafter"/>
</dbReference>
<name>A0A7W6RPQ3_9HYPH</name>
<dbReference type="PANTHER" id="PTHR32182">
    <property type="entry name" value="DNA REPLICATION AND REPAIR PROTEIN RECF"/>
    <property type="match status" value="1"/>
</dbReference>
<dbReference type="EMBL" id="JACIGM010000009">
    <property type="protein sequence ID" value="MBB4276385.1"/>
    <property type="molecule type" value="Genomic_DNA"/>
</dbReference>
<gene>
    <name evidence="1" type="ORF">GGE12_004182</name>
</gene>
<dbReference type="Proteomes" id="UP000533641">
    <property type="component" value="Unassembled WGS sequence"/>
</dbReference>
<dbReference type="GO" id="GO:0000731">
    <property type="term" value="P:DNA synthesis involved in DNA repair"/>
    <property type="evidence" value="ECO:0007669"/>
    <property type="project" value="TreeGrafter"/>
</dbReference>
<dbReference type="Gene3D" id="3.40.50.300">
    <property type="entry name" value="P-loop containing nucleotide triphosphate hydrolases"/>
    <property type="match status" value="2"/>
</dbReference>
<dbReference type="InterPro" id="IPR027417">
    <property type="entry name" value="P-loop_NTPase"/>
</dbReference>
<organism evidence="1 2">
    <name type="scientific">Rhizobium mongolense</name>
    <dbReference type="NCBI Taxonomy" id="57676"/>
    <lineage>
        <taxon>Bacteria</taxon>
        <taxon>Pseudomonadati</taxon>
        <taxon>Pseudomonadota</taxon>
        <taxon>Alphaproteobacteria</taxon>
        <taxon>Hyphomicrobiales</taxon>
        <taxon>Rhizobiaceae</taxon>
        <taxon>Rhizobium/Agrobacterium group</taxon>
        <taxon>Rhizobium</taxon>
    </lineage>
</organism>
<proteinExistence type="predicted"/>
<dbReference type="PANTHER" id="PTHR32182:SF22">
    <property type="entry name" value="ATP-DEPENDENT ENDONUCLEASE, OLD FAMILY-RELATED"/>
    <property type="match status" value="1"/>
</dbReference>
<dbReference type="CDD" id="cd00267">
    <property type="entry name" value="ABC_ATPase"/>
    <property type="match status" value="1"/>
</dbReference>
<dbReference type="AlphaFoldDB" id="A0A7W6RPQ3"/>
<reference evidence="1 2" key="1">
    <citation type="submission" date="2020-08" db="EMBL/GenBank/DDBJ databases">
        <title>Genomic Encyclopedia of Type Strains, Phase IV (KMG-V): Genome sequencing to study the core and pangenomes of soil and plant-associated prokaryotes.</title>
        <authorList>
            <person name="Whitman W."/>
        </authorList>
    </citation>
    <scope>NUCLEOTIDE SEQUENCE [LARGE SCALE GENOMIC DNA]</scope>
    <source>
        <strain evidence="1 2">SEMIA 402</strain>
    </source>
</reference>
<dbReference type="RefSeq" id="WP_183927257.1">
    <property type="nucleotide sequence ID" value="NZ_JACIGM010000009.1"/>
</dbReference>
<accession>A0A7W6RPQ3</accession>
<evidence type="ECO:0000313" key="1">
    <source>
        <dbReference type="EMBL" id="MBB4276385.1"/>
    </source>
</evidence>
<evidence type="ECO:0000313" key="2">
    <source>
        <dbReference type="Proteomes" id="UP000533641"/>
    </source>
</evidence>
<protein>
    <submittedName>
        <fullName evidence="1">Putative ATPase/archaellum component FlaC</fullName>
    </submittedName>
</protein>
<sequence>MWIESIRIEGGILDGFKQALTPKLNILIGGRGTGKSSVIELIRFCMGAASYTTGSQKEATEHALGVLGDGRVTLTIHDDGERFEISRTAQDIEADVAGVLAAPFIFAQSEIETIGLRAESRLRLIDGFVPHGARSDEDESTFSRIRSVTAEIRALLAEIDDISDRAAGLDRLKVQLDDVTRERATQSVVHQEINQLRQALEDLRPTISAAHVRYETVARAHERFRSWESALEDLLERRPRLEAWPSQAGGGDELADVRRREKTSIDWIARGLEEFRSITNELGNRVGIASSYRAGMENRARDIRQKMEERQQGASLLDKRVSDISQQISVLTSLADLRQERLSRVEELTRQRATLLAQVEKKRQQKTDSRQAVAARLNKDLGPAIRVSIKPYAQRRAYVSVLTAGLRGSGLRYNELAERAADTFSPAELALLVERRELTTISKSLEIGAERAIRFCDALRGDAGGELFTTVVEDDVQIELLDGSDYKTTDFLSMGQRCTTILPIILRHRERVIILDQPEDHLDNAFIVGTLVRSIAARSNSAQTIVATHNPNIPVIGDASKVIHLDSDGNRCFVKAEGALTSPNIVEAITTIMEGGREAFARRAEFYGESLPNVFS</sequence>
<comment type="caution">
    <text evidence="1">The sequence shown here is derived from an EMBL/GenBank/DDBJ whole genome shotgun (WGS) entry which is preliminary data.</text>
</comment>